<evidence type="ECO:0000313" key="10">
    <source>
        <dbReference type="EMBL" id="SDD27033.1"/>
    </source>
</evidence>
<keyword evidence="6" id="KW-0175">Coiled coil</keyword>
<dbReference type="AlphaFoldDB" id="A0A1G6TD91"/>
<evidence type="ECO:0000256" key="4">
    <source>
        <dbReference type="ARBA" id="ARBA00022679"/>
    </source>
</evidence>
<keyword evidence="7" id="KW-0472">Membrane</keyword>
<feature type="transmembrane region" description="Helical" evidence="7">
    <location>
        <begin position="224"/>
        <end position="242"/>
    </location>
</feature>
<name>A0A1G6TD91_9SPHI</name>
<dbReference type="PANTHER" id="PTHR43304:SF1">
    <property type="entry name" value="PAC DOMAIN-CONTAINING PROTEIN"/>
    <property type="match status" value="1"/>
</dbReference>
<evidence type="ECO:0000259" key="8">
    <source>
        <dbReference type="PROSITE" id="PS50112"/>
    </source>
</evidence>
<sequence length="886" mass="101011">MYYPQKSKFIRVTGLLAILAGIFIALGWIFNINSLQTLFIQYVAIRFNTALCFAFLGTALIITQQPVKPYSRMAFLMLSAAVTCIGIFGVLQYLYHFNSIFDRIFDHTGNTSAYTFKSYTAINTTACTVLFGAAFLLFSTKSKSLHNIGQFLLHLVTIVSGVALIGYLYGLSLFYDLKYVSSMPVHTAIIFLGLSIAATLLHPSLGVAHIFTGNKVGNLMARRLFLPLEFIFIVLGFLRFKMQYTHLLPLQLSMYLLSLILLLVCLVVIAVSAMWLNQVDEHRTNAENEVIALNNTLEKRVEERSQALMQAIEKLEKSESKYRSLIEHASDAIYVLDLDSNFSEVNARMCQMTGYTREELLQMRVEAIIDPKHLKENPIVIGLNHLYTAVIKERRFVKKNGIVFDVEINVKRFSEDRVLVIARDITARKIMEAELKDAELKFRTLADKSMVGVYIVQKGRFNYVNPRFAEVFGYTQQELIDAESVDIVISTDYKKMAMDNVRARLSGEIDSIHYEARGQCSDGSLNWVEFYGSRVTIDGEPTIIGSMIDITERKKAEEQLRLSEQKYKLLFDSNPLPMWMIDKNDLTIIAVNAAAVLKYGYSQEEFLTMKAEDLLISYKGENLKAKYTGEIAPTTNTSISNHYKKDGSLIYVQTIAQDIIFEGKPVCLSLGNDVTEKIQSEKLLQKSEAHLQTILNTTDTVYALFDSDLNVLAFNQTAEKFVREQFHQEPEKGDNLSKYLSQERFPHFLKFARHVLTGNNVNYEIDYLQPNGATFWYYVRMFPIIDSDKQILGLMMALYDITERKSTENNLKIAYERIHEQIDSIKNMAWKQSHFIRSPLANLKGLADMLKDDPADVEALNFMLTELNRLDTVIMEMAQDAAHHED</sequence>
<dbReference type="GO" id="GO:0000155">
    <property type="term" value="F:phosphorelay sensor kinase activity"/>
    <property type="evidence" value="ECO:0007669"/>
    <property type="project" value="InterPro"/>
</dbReference>
<keyword evidence="7" id="KW-1133">Transmembrane helix</keyword>
<dbReference type="PANTHER" id="PTHR43304">
    <property type="entry name" value="PHYTOCHROME-LIKE PROTEIN CPH1"/>
    <property type="match status" value="1"/>
</dbReference>
<dbReference type="InterPro" id="IPR013767">
    <property type="entry name" value="PAS_fold"/>
</dbReference>
<feature type="domain" description="PAS" evidence="8">
    <location>
        <begin position="318"/>
        <end position="372"/>
    </location>
</feature>
<dbReference type="Pfam" id="PF13426">
    <property type="entry name" value="PAS_9"/>
    <property type="match status" value="2"/>
</dbReference>
<dbReference type="PROSITE" id="PS50113">
    <property type="entry name" value="PAC"/>
    <property type="match status" value="2"/>
</dbReference>
<feature type="domain" description="PAS" evidence="8">
    <location>
        <begin position="563"/>
        <end position="607"/>
    </location>
</feature>
<feature type="transmembrane region" description="Helical" evidence="7">
    <location>
        <begin position="74"/>
        <end position="95"/>
    </location>
</feature>
<organism evidence="10 11">
    <name type="scientific">Mucilaginibacter pineti</name>
    <dbReference type="NCBI Taxonomy" id="1391627"/>
    <lineage>
        <taxon>Bacteria</taxon>
        <taxon>Pseudomonadati</taxon>
        <taxon>Bacteroidota</taxon>
        <taxon>Sphingobacteriia</taxon>
        <taxon>Sphingobacteriales</taxon>
        <taxon>Sphingobacteriaceae</taxon>
        <taxon>Mucilaginibacter</taxon>
    </lineage>
</organism>
<feature type="transmembrane region" description="Helical" evidence="7">
    <location>
        <begin position="119"/>
        <end position="139"/>
    </location>
</feature>
<gene>
    <name evidence="10" type="ORF">SAMN05216464_101260</name>
</gene>
<keyword evidence="4" id="KW-0808">Transferase</keyword>
<dbReference type="CDD" id="cd00130">
    <property type="entry name" value="PAS"/>
    <property type="match status" value="4"/>
</dbReference>
<keyword evidence="11" id="KW-1185">Reference proteome</keyword>
<evidence type="ECO:0000256" key="7">
    <source>
        <dbReference type="SAM" id="Phobius"/>
    </source>
</evidence>
<dbReference type="RefSeq" id="WP_091142934.1">
    <property type="nucleotide sequence ID" value="NZ_FNAI01000001.1"/>
</dbReference>
<evidence type="ECO:0000259" key="9">
    <source>
        <dbReference type="PROSITE" id="PS50113"/>
    </source>
</evidence>
<dbReference type="GO" id="GO:0006355">
    <property type="term" value="P:regulation of DNA-templated transcription"/>
    <property type="evidence" value="ECO:0007669"/>
    <property type="project" value="InterPro"/>
</dbReference>
<dbReference type="InterPro" id="IPR036097">
    <property type="entry name" value="HisK_dim/P_sf"/>
</dbReference>
<feature type="domain" description="PAS" evidence="8">
    <location>
        <begin position="458"/>
        <end position="508"/>
    </location>
</feature>
<feature type="transmembrane region" description="Helical" evidence="7">
    <location>
        <begin position="189"/>
        <end position="212"/>
    </location>
</feature>
<feature type="transmembrane region" description="Helical" evidence="7">
    <location>
        <begin position="38"/>
        <end position="62"/>
    </location>
</feature>
<evidence type="ECO:0000256" key="3">
    <source>
        <dbReference type="ARBA" id="ARBA00022553"/>
    </source>
</evidence>
<dbReference type="Pfam" id="PF00989">
    <property type="entry name" value="PAS"/>
    <property type="match status" value="1"/>
</dbReference>
<dbReference type="InterPro" id="IPR000014">
    <property type="entry name" value="PAS"/>
</dbReference>
<dbReference type="SMART" id="SM00086">
    <property type="entry name" value="PAC"/>
    <property type="match status" value="4"/>
</dbReference>
<dbReference type="InterPro" id="IPR052162">
    <property type="entry name" value="Sensor_kinase/Photoreceptor"/>
</dbReference>
<evidence type="ECO:0000313" key="11">
    <source>
        <dbReference type="Proteomes" id="UP000199072"/>
    </source>
</evidence>
<dbReference type="InterPro" id="IPR035965">
    <property type="entry name" value="PAS-like_dom_sf"/>
</dbReference>
<dbReference type="InterPro" id="IPR001610">
    <property type="entry name" value="PAC"/>
</dbReference>
<feature type="transmembrane region" description="Helical" evidence="7">
    <location>
        <begin position="12"/>
        <end position="32"/>
    </location>
</feature>
<dbReference type="Gene3D" id="1.10.287.130">
    <property type="match status" value="1"/>
</dbReference>
<dbReference type="SUPFAM" id="SSF47384">
    <property type="entry name" value="Homodimeric domain of signal transducing histidine kinase"/>
    <property type="match status" value="1"/>
</dbReference>
<dbReference type="EC" id="2.7.13.3" evidence="2"/>
<evidence type="ECO:0000256" key="6">
    <source>
        <dbReference type="SAM" id="Coils"/>
    </source>
</evidence>
<dbReference type="STRING" id="1391627.SAMN05216464_101260"/>
<evidence type="ECO:0000256" key="5">
    <source>
        <dbReference type="ARBA" id="ARBA00022777"/>
    </source>
</evidence>
<keyword evidence="5" id="KW-0418">Kinase</keyword>
<feature type="transmembrane region" description="Helical" evidence="7">
    <location>
        <begin position="151"/>
        <end position="169"/>
    </location>
</feature>
<keyword evidence="7" id="KW-0812">Transmembrane</keyword>
<feature type="domain" description="PAC" evidence="9">
    <location>
        <begin position="512"/>
        <end position="562"/>
    </location>
</feature>
<dbReference type="Gene3D" id="3.30.450.20">
    <property type="entry name" value="PAS domain"/>
    <property type="match status" value="4"/>
</dbReference>
<comment type="catalytic activity">
    <reaction evidence="1">
        <text>ATP + protein L-histidine = ADP + protein N-phospho-L-histidine.</text>
        <dbReference type="EC" id="2.7.13.3"/>
    </reaction>
</comment>
<keyword evidence="3" id="KW-0597">Phosphoprotein</keyword>
<proteinExistence type="predicted"/>
<evidence type="ECO:0000256" key="1">
    <source>
        <dbReference type="ARBA" id="ARBA00000085"/>
    </source>
</evidence>
<feature type="domain" description="PAC" evidence="9">
    <location>
        <begin position="761"/>
        <end position="813"/>
    </location>
</feature>
<reference evidence="10 11" key="1">
    <citation type="submission" date="2016-10" db="EMBL/GenBank/DDBJ databases">
        <authorList>
            <person name="de Groot N.N."/>
        </authorList>
    </citation>
    <scope>NUCLEOTIDE SEQUENCE [LARGE SCALE GENOMIC DNA]</scope>
    <source>
        <strain evidence="10 11">47C3B</strain>
    </source>
</reference>
<dbReference type="NCBIfam" id="TIGR00229">
    <property type="entry name" value="sensory_box"/>
    <property type="match status" value="4"/>
</dbReference>
<dbReference type="SMART" id="SM00091">
    <property type="entry name" value="PAS"/>
    <property type="match status" value="4"/>
</dbReference>
<dbReference type="EMBL" id="FNAI01000001">
    <property type="protein sequence ID" value="SDD27033.1"/>
    <property type="molecule type" value="Genomic_DNA"/>
</dbReference>
<protein>
    <recommendedName>
        <fullName evidence="2">histidine kinase</fullName>
        <ecNumber evidence="2">2.7.13.3</ecNumber>
    </recommendedName>
</protein>
<feature type="transmembrane region" description="Helical" evidence="7">
    <location>
        <begin position="254"/>
        <end position="276"/>
    </location>
</feature>
<dbReference type="Proteomes" id="UP000199072">
    <property type="component" value="Unassembled WGS sequence"/>
</dbReference>
<dbReference type="OrthoDB" id="9759607at2"/>
<dbReference type="InterPro" id="IPR013656">
    <property type="entry name" value="PAS_4"/>
</dbReference>
<dbReference type="InterPro" id="IPR000700">
    <property type="entry name" value="PAS-assoc_C"/>
</dbReference>
<dbReference type="Pfam" id="PF08448">
    <property type="entry name" value="PAS_4"/>
    <property type="match status" value="1"/>
</dbReference>
<feature type="coiled-coil region" evidence="6">
    <location>
        <begin position="276"/>
        <end position="328"/>
    </location>
</feature>
<accession>A0A1G6TD91</accession>
<dbReference type="PROSITE" id="PS50112">
    <property type="entry name" value="PAS"/>
    <property type="match status" value="3"/>
</dbReference>
<evidence type="ECO:0000256" key="2">
    <source>
        <dbReference type="ARBA" id="ARBA00012438"/>
    </source>
</evidence>
<dbReference type="SUPFAM" id="SSF55785">
    <property type="entry name" value="PYP-like sensor domain (PAS domain)"/>
    <property type="match status" value="4"/>
</dbReference>